<dbReference type="SUPFAM" id="SSF55073">
    <property type="entry name" value="Nucleotide cyclase"/>
    <property type="match status" value="1"/>
</dbReference>
<gene>
    <name evidence="7" type="ORF">UFOPK2761_03107</name>
</gene>
<dbReference type="SUPFAM" id="SSF158472">
    <property type="entry name" value="HAMP domain-like"/>
    <property type="match status" value="1"/>
</dbReference>
<dbReference type="InterPro" id="IPR001054">
    <property type="entry name" value="A/G_cyclase"/>
</dbReference>
<feature type="transmembrane region" description="Helical" evidence="4">
    <location>
        <begin position="234"/>
        <end position="257"/>
    </location>
</feature>
<dbReference type="PROSITE" id="PS50885">
    <property type="entry name" value="HAMP"/>
    <property type="match status" value="1"/>
</dbReference>
<feature type="domain" description="HAMP" evidence="6">
    <location>
        <begin position="254"/>
        <end position="306"/>
    </location>
</feature>
<accession>A0A6J6V325</accession>
<dbReference type="AlphaFoldDB" id="A0A6J6V325"/>
<feature type="transmembrane region" description="Helical" evidence="4">
    <location>
        <begin position="198"/>
        <end position="222"/>
    </location>
</feature>
<feature type="transmembrane region" description="Helical" evidence="4">
    <location>
        <begin position="118"/>
        <end position="140"/>
    </location>
</feature>
<reference evidence="7" key="1">
    <citation type="submission" date="2020-05" db="EMBL/GenBank/DDBJ databases">
        <authorList>
            <person name="Chiriac C."/>
            <person name="Salcher M."/>
            <person name="Ghai R."/>
            <person name="Kavagutti S V."/>
        </authorList>
    </citation>
    <scope>NUCLEOTIDE SEQUENCE</scope>
</reference>
<dbReference type="GO" id="GO:0035556">
    <property type="term" value="P:intracellular signal transduction"/>
    <property type="evidence" value="ECO:0007669"/>
    <property type="project" value="InterPro"/>
</dbReference>
<keyword evidence="4" id="KW-0812">Transmembrane</keyword>
<dbReference type="GO" id="GO:0005886">
    <property type="term" value="C:plasma membrane"/>
    <property type="evidence" value="ECO:0007669"/>
    <property type="project" value="UniProtKB-SubCell"/>
</dbReference>
<dbReference type="SMART" id="SM00304">
    <property type="entry name" value="HAMP"/>
    <property type="match status" value="1"/>
</dbReference>
<dbReference type="Pfam" id="PF00672">
    <property type="entry name" value="HAMP"/>
    <property type="match status" value="1"/>
</dbReference>
<dbReference type="CDD" id="cd06225">
    <property type="entry name" value="HAMP"/>
    <property type="match status" value="1"/>
</dbReference>
<evidence type="ECO:0000256" key="3">
    <source>
        <dbReference type="ARBA" id="ARBA00023136"/>
    </source>
</evidence>
<dbReference type="CDD" id="cd07302">
    <property type="entry name" value="CHD"/>
    <property type="match status" value="1"/>
</dbReference>
<feature type="transmembrane region" description="Helical" evidence="4">
    <location>
        <begin position="64"/>
        <end position="85"/>
    </location>
</feature>
<evidence type="ECO:0000256" key="4">
    <source>
        <dbReference type="SAM" id="Phobius"/>
    </source>
</evidence>
<dbReference type="SMART" id="SM00044">
    <property type="entry name" value="CYCc"/>
    <property type="match status" value="1"/>
</dbReference>
<keyword evidence="2" id="KW-1003">Cell membrane</keyword>
<organism evidence="7">
    <name type="scientific">freshwater metagenome</name>
    <dbReference type="NCBI Taxonomy" id="449393"/>
    <lineage>
        <taxon>unclassified sequences</taxon>
        <taxon>metagenomes</taxon>
        <taxon>ecological metagenomes</taxon>
    </lineage>
</organism>
<sequence length="511" mass="53945">MVVARAPFGSWLLGPEGQSLRRLRVRIQLLLTFGISLTHAIGAGIVVVLTLFVIPQPGGSDDLYLALAVAVPVYVGLALLIGVVWGTRVAFRSLRWALRGEEPTPTDRRRAMRVPLQLAAVSGVLWAGAVVLFTGLALWLAPSRALGTGPTVAIGGIVVCAVTYLLAEFVLRPVAARALTGAPGTRRPRGLGVGGRMLTFWLLGTGMPLLGLGYAALLALVQGDVSADRMAVEALAISGVVLVFGLLVTVLNARSVVAPLVSVRRALGRVQDGDLEQRVPVYDATELGLLQAGFNHMAEGLAEREHLRDLFGRHVGQEVARAAASGDVELGGETRCVTVLFVDLVGSTTMAAGRDPAEVVELLNGFFEVVVDEVDRHGGLVNKFMGDAVLAVFGAPVDLPDHATRGLRAARAMVERLAAEQPTLDAGIGVFTGETVAGNVGTRSRLEYTVIGDAVNAAARLTELAKDVECRVLTCAETVGDASADEASRWVRHDTVTLRGRTSETELFVRA</sequence>
<proteinExistence type="predicted"/>
<name>A0A6J6V325_9ZZZZ</name>
<keyword evidence="4" id="KW-1133">Transmembrane helix</keyword>
<dbReference type="Pfam" id="PF00211">
    <property type="entry name" value="Guanylate_cyc"/>
    <property type="match status" value="1"/>
</dbReference>
<dbReference type="InterPro" id="IPR003660">
    <property type="entry name" value="HAMP_dom"/>
</dbReference>
<dbReference type="PANTHER" id="PTHR43081">
    <property type="entry name" value="ADENYLATE CYCLASE, TERMINAL-DIFFERENTIATION SPECIFIC-RELATED"/>
    <property type="match status" value="1"/>
</dbReference>
<feature type="transmembrane region" description="Helical" evidence="4">
    <location>
        <begin position="152"/>
        <end position="171"/>
    </location>
</feature>
<dbReference type="PANTHER" id="PTHR43081:SF17">
    <property type="entry name" value="BLL5647 PROTEIN"/>
    <property type="match status" value="1"/>
</dbReference>
<evidence type="ECO:0000256" key="1">
    <source>
        <dbReference type="ARBA" id="ARBA00004651"/>
    </source>
</evidence>
<evidence type="ECO:0000256" key="2">
    <source>
        <dbReference type="ARBA" id="ARBA00022475"/>
    </source>
</evidence>
<protein>
    <submittedName>
        <fullName evidence="7">Unannotated protein</fullName>
    </submittedName>
</protein>
<evidence type="ECO:0000313" key="7">
    <source>
        <dbReference type="EMBL" id="CAB4766552.1"/>
    </source>
</evidence>
<dbReference type="InterPro" id="IPR029787">
    <property type="entry name" value="Nucleotide_cyclase"/>
</dbReference>
<evidence type="ECO:0000259" key="6">
    <source>
        <dbReference type="PROSITE" id="PS50885"/>
    </source>
</evidence>
<dbReference type="Gene3D" id="6.10.340.10">
    <property type="match status" value="1"/>
</dbReference>
<dbReference type="InterPro" id="IPR050697">
    <property type="entry name" value="Adenylyl/Guanylyl_Cyclase_3/4"/>
</dbReference>
<feature type="domain" description="Guanylate cyclase" evidence="5">
    <location>
        <begin position="338"/>
        <end position="462"/>
    </location>
</feature>
<evidence type="ECO:0000259" key="5">
    <source>
        <dbReference type="PROSITE" id="PS50125"/>
    </source>
</evidence>
<dbReference type="EMBL" id="CAEZYQ010000036">
    <property type="protein sequence ID" value="CAB4766552.1"/>
    <property type="molecule type" value="Genomic_DNA"/>
</dbReference>
<dbReference type="Gene3D" id="3.30.70.1230">
    <property type="entry name" value="Nucleotide cyclase"/>
    <property type="match status" value="1"/>
</dbReference>
<dbReference type="PROSITE" id="PS50125">
    <property type="entry name" value="GUANYLATE_CYCLASE_2"/>
    <property type="match status" value="1"/>
</dbReference>
<dbReference type="GO" id="GO:0006171">
    <property type="term" value="P:cAMP biosynthetic process"/>
    <property type="evidence" value="ECO:0007669"/>
    <property type="project" value="TreeGrafter"/>
</dbReference>
<keyword evidence="3 4" id="KW-0472">Membrane</keyword>
<comment type="subcellular location">
    <subcellularLocation>
        <location evidence="1">Cell membrane</location>
        <topology evidence="1">Multi-pass membrane protein</topology>
    </subcellularLocation>
</comment>
<feature type="transmembrane region" description="Helical" evidence="4">
    <location>
        <begin position="29"/>
        <end position="52"/>
    </location>
</feature>